<dbReference type="Pfam" id="PF12697">
    <property type="entry name" value="Abhydrolase_6"/>
    <property type="match status" value="1"/>
</dbReference>
<dbReference type="InterPro" id="IPR029058">
    <property type="entry name" value="AB_hydrolase_fold"/>
</dbReference>
<dbReference type="KEGG" id="geh:HYN69_03755"/>
<proteinExistence type="predicted"/>
<dbReference type="InterPro" id="IPR000073">
    <property type="entry name" value="AB_hydrolase_1"/>
</dbReference>
<dbReference type="GO" id="GO:0016787">
    <property type="term" value="F:hydrolase activity"/>
    <property type="evidence" value="ECO:0007669"/>
    <property type="project" value="UniProtKB-KW"/>
</dbReference>
<dbReference type="Proteomes" id="UP000244496">
    <property type="component" value="Chromosome"/>
</dbReference>
<dbReference type="EMBL" id="CP028918">
    <property type="protein sequence ID" value="AWB47733.1"/>
    <property type="molecule type" value="Genomic_DNA"/>
</dbReference>
<keyword evidence="2" id="KW-0378">Hydrolase</keyword>
<gene>
    <name evidence="2" type="ORF">HYN69_03755</name>
</gene>
<dbReference type="AlphaFoldDB" id="A0A2S0UIU2"/>
<sequence>MTDPILFIPGILCDARIFLPQIVHLGVKHAIHIAVPGTGETVEQMAERVLAHAPARFALVGCGLGGDIALDILRRDLDRVTRVALISTDPLAEAPTNAAAREARIVAAKSGRLKEAILQEYPPEAFAQSPWRADIMALMQDMGLTLGEGVFMRQSRASQRRPDQQKTLRRAMLPVLVIAGQSDPITPVRRQDFTSALAPYGKLVVIPDAGHLPTLEQPEAVTAALEEFLNGPLMLRSVKPKPA</sequence>
<dbReference type="OrthoDB" id="5491135at2"/>
<feature type="domain" description="AB hydrolase-1" evidence="1">
    <location>
        <begin position="5"/>
        <end position="223"/>
    </location>
</feature>
<dbReference type="InterPro" id="IPR050266">
    <property type="entry name" value="AB_hydrolase_sf"/>
</dbReference>
<organism evidence="2 3">
    <name type="scientific">Paragemmobacter aquarius</name>
    <dbReference type="NCBI Taxonomy" id="2169400"/>
    <lineage>
        <taxon>Bacteria</taxon>
        <taxon>Pseudomonadati</taxon>
        <taxon>Pseudomonadota</taxon>
        <taxon>Alphaproteobacteria</taxon>
        <taxon>Rhodobacterales</taxon>
        <taxon>Paracoccaceae</taxon>
        <taxon>Paragemmobacter</taxon>
    </lineage>
</organism>
<accession>A0A2S0UIU2</accession>
<protein>
    <submittedName>
        <fullName evidence="2">Alpha/beta hydrolase</fullName>
    </submittedName>
</protein>
<dbReference type="Gene3D" id="3.40.50.1820">
    <property type="entry name" value="alpha/beta hydrolase"/>
    <property type="match status" value="1"/>
</dbReference>
<reference evidence="2 3" key="1">
    <citation type="submission" date="2018-04" db="EMBL/GenBank/DDBJ databases">
        <title>Genome sequencing of Gemmobacter.</title>
        <authorList>
            <person name="Yi H."/>
            <person name="Baek M.-G."/>
        </authorList>
    </citation>
    <scope>NUCLEOTIDE SEQUENCE [LARGE SCALE GENOMIC DNA]</scope>
    <source>
        <strain evidence="2 3">HYN0069</strain>
    </source>
</reference>
<evidence type="ECO:0000313" key="3">
    <source>
        <dbReference type="Proteomes" id="UP000244496"/>
    </source>
</evidence>
<keyword evidence="3" id="KW-1185">Reference proteome</keyword>
<dbReference type="SUPFAM" id="SSF53474">
    <property type="entry name" value="alpha/beta-Hydrolases"/>
    <property type="match status" value="1"/>
</dbReference>
<name>A0A2S0UIU2_9RHOB</name>
<dbReference type="PANTHER" id="PTHR43798">
    <property type="entry name" value="MONOACYLGLYCEROL LIPASE"/>
    <property type="match status" value="1"/>
</dbReference>
<evidence type="ECO:0000259" key="1">
    <source>
        <dbReference type="Pfam" id="PF12697"/>
    </source>
</evidence>
<evidence type="ECO:0000313" key="2">
    <source>
        <dbReference type="EMBL" id="AWB47733.1"/>
    </source>
</evidence>
<dbReference type="RefSeq" id="WP_108434558.1">
    <property type="nucleotide sequence ID" value="NZ_CP028918.1"/>
</dbReference>